<dbReference type="EMBL" id="VSRR010000746">
    <property type="protein sequence ID" value="MPC19169.1"/>
    <property type="molecule type" value="Genomic_DNA"/>
</dbReference>
<name>A0A5B7DD63_PORTR</name>
<gene>
    <name evidence="1" type="ORF">E2C01_012078</name>
</gene>
<evidence type="ECO:0000313" key="1">
    <source>
        <dbReference type="EMBL" id="MPC19169.1"/>
    </source>
</evidence>
<dbReference type="AlphaFoldDB" id="A0A5B7DD63"/>
<dbReference type="Proteomes" id="UP000324222">
    <property type="component" value="Unassembled WGS sequence"/>
</dbReference>
<accession>A0A5B7DD63</accession>
<organism evidence="1 2">
    <name type="scientific">Portunus trituberculatus</name>
    <name type="common">Swimming crab</name>
    <name type="synonym">Neptunus trituberculatus</name>
    <dbReference type="NCBI Taxonomy" id="210409"/>
    <lineage>
        <taxon>Eukaryota</taxon>
        <taxon>Metazoa</taxon>
        <taxon>Ecdysozoa</taxon>
        <taxon>Arthropoda</taxon>
        <taxon>Crustacea</taxon>
        <taxon>Multicrustacea</taxon>
        <taxon>Malacostraca</taxon>
        <taxon>Eumalacostraca</taxon>
        <taxon>Eucarida</taxon>
        <taxon>Decapoda</taxon>
        <taxon>Pleocyemata</taxon>
        <taxon>Brachyura</taxon>
        <taxon>Eubrachyura</taxon>
        <taxon>Portunoidea</taxon>
        <taxon>Portunidae</taxon>
        <taxon>Portuninae</taxon>
        <taxon>Portunus</taxon>
    </lineage>
</organism>
<evidence type="ECO:0000313" key="2">
    <source>
        <dbReference type="Proteomes" id="UP000324222"/>
    </source>
</evidence>
<protein>
    <submittedName>
        <fullName evidence="1">Uncharacterized protein</fullName>
    </submittedName>
</protein>
<comment type="caution">
    <text evidence="1">The sequence shown here is derived from an EMBL/GenBank/DDBJ whole genome shotgun (WGS) entry which is preliminary data.</text>
</comment>
<sequence>MRLLEDMSLTKKTLDLVFSPRPNCSAIFLDVWVDGLITQWVLNEKKIGNPCIRKLNRVGDERRKKA</sequence>
<proteinExistence type="predicted"/>
<reference evidence="1 2" key="1">
    <citation type="submission" date="2019-05" db="EMBL/GenBank/DDBJ databases">
        <title>Another draft genome of Portunus trituberculatus and its Hox gene families provides insights of decapod evolution.</title>
        <authorList>
            <person name="Jeong J.-H."/>
            <person name="Song I."/>
            <person name="Kim S."/>
            <person name="Choi T."/>
            <person name="Kim D."/>
            <person name="Ryu S."/>
            <person name="Kim W."/>
        </authorList>
    </citation>
    <scope>NUCLEOTIDE SEQUENCE [LARGE SCALE GENOMIC DNA]</scope>
    <source>
        <tissue evidence="1">Muscle</tissue>
    </source>
</reference>
<keyword evidence="2" id="KW-1185">Reference proteome</keyword>